<keyword evidence="9" id="KW-0456">Lyase</keyword>
<evidence type="ECO:0000256" key="4">
    <source>
        <dbReference type="ARBA" id="ARBA00012085"/>
    </source>
</evidence>
<evidence type="ECO:0000256" key="2">
    <source>
        <dbReference type="ARBA" id="ARBA00005038"/>
    </source>
</evidence>
<evidence type="ECO:0000256" key="5">
    <source>
        <dbReference type="ARBA" id="ARBA00022898"/>
    </source>
</evidence>
<dbReference type="InterPro" id="IPR015424">
    <property type="entry name" value="PyrdxlP-dep_Trfase"/>
</dbReference>
<dbReference type="Pfam" id="PF01053">
    <property type="entry name" value="Cys_Met_Meta_PP"/>
    <property type="match status" value="2"/>
</dbReference>
<accession>A0A078ATA0</accession>
<evidence type="ECO:0000256" key="1">
    <source>
        <dbReference type="ARBA" id="ARBA00001933"/>
    </source>
</evidence>
<dbReference type="Gene3D" id="3.40.640.10">
    <property type="entry name" value="Type I PLP-dependent aspartate aminotransferase-like (Major domain)"/>
    <property type="match status" value="2"/>
</dbReference>
<evidence type="ECO:0000313" key="9">
    <source>
        <dbReference type="EMBL" id="CDW85424.1"/>
    </source>
</evidence>
<organism evidence="9 10">
    <name type="scientific">Stylonychia lemnae</name>
    <name type="common">Ciliate</name>
    <dbReference type="NCBI Taxonomy" id="5949"/>
    <lineage>
        <taxon>Eukaryota</taxon>
        <taxon>Sar</taxon>
        <taxon>Alveolata</taxon>
        <taxon>Ciliophora</taxon>
        <taxon>Intramacronucleata</taxon>
        <taxon>Spirotrichea</taxon>
        <taxon>Stichotrichia</taxon>
        <taxon>Sporadotrichida</taxon>
        <taxon>Oxytrichidae</taxon>
        <taxon>Stylonychinae</taxon>
        <taxon>Stylonychia</taxon>
    </lineage>
</organism>
<evidence type="ECO:0000256" key="8">
    <source>
        <dbReference type="RuleBase" id="RU362118"/>
    </source>
</evidence>
<dbReference type="InterPro" id="IPR015421">
    <property type="entry name" value="PyrdxlP-dep_Trfase_major"/>
</dbReference>
<evidence type="ECO:0000256" key="3">
    <source>
        <dbReference type="ARBA" id="ARBA00009077"/>
    </source>
</evidence>
<keyword evidence="5 8" id="KW-0663">Pyridoxal phosphate</keyword>
<dbReference type="GO" id="GO:0005737">
    <property type="term" value="C:cytoplasm"/>
    <property type="evidence" value="ECO:0007669"/>
    <property type="project" value="TreeGrafter"/>
</dbReference>
<keyword evidence="10" id="KW-1185">Reference proteome</keyword>
<dbReference type="InterPro" id="IPR054542">
    <property type="entry name" value="Cys_met_metab_PP"/>
</dbReference>
<dbReference type="OMA" id="HAXADIC"/>
<dbReference type="InterPro" id="IPR015422">
    <property type="entry name" value="PyrdxlP-dep_Trfase_small"/>
</dbReference>
<dbReference type="InterPro" id="IPR000277">
    <property type="entry name" value="Cys/Met-Metab_PyrdxlP-dep_enz"/>
</dbReference>
<dbReference type="OrthoDB" id="3512640at2759"/>
<dbReference type="Gene3D" id="3.90.1150.10">
    <property type="entry name" value="Aspartate Aminotransferase, domain 1"/>
    <property type="match status" value="1"/>
</dbReference>
<dbReference type="PANTHER" id="PTHR11808:SF15">
    <property type="entry name" value="CYSTATHIONINE GAMMA-LYASE"/>
    <property type="match status" value="1"/>
</dbReference>
<comment type="pathway">
    <text evidence="2">Amino-acid biosynthesis; L-cysteine biosynthesis; L-cysteine from L-homocysteine and L-serine: step 2/2.</text>
</comment>
<proteinExistence type="inferred from homology"/>
<comment type="cofactor">
    <cofactor evidence="1 8">
        <name>pyridoxal 5'-phosphate</name>
        <dbReference type="ChEBI" id="CHEBI:597326"/>
    </cofactor>
</comment>
<dbReference type="Proteomes" id="UP000039865">
    <property type="component" value="Unassembled WGS sequence"/>
</dbReference>
<dbReference type="GO" id="GO:0030170">
    <property type="term" value="F:pyridoxal phosphate binding"/>
    <property type="evidence" value="ECO:0007669"/>
    <property type="project" value="InterPro"/>
</dbReference>
<dbReference type="SUPFAM" id="SSF53383">
    <property type="entry name" value="PLP-dependent transferases"/>
    <property type="match status" value="1"/>
</dbReference>
<evidence type="ECO:0000256" key="6">
    <source>
        <dbReference type="ARBA" id="ARBA00023192"/>
    </source>
</evidence>
<evidence type="ECO:0000256" key="7">
    <source>
        <dbReference type="ARBA" id="ARBA00029853"/>
    </source>
</evidence>
<comment type="similarity">
    <text evidence="3 8">Belongs to the trans-sulfuration enzymes family.</text>
</comment>
<evidence type="ECO:0000313" key="10">
    <source>
        <dbReference type="Proteomes" id="UP000039865"/>
    </source>
</evidence>
<dbReference type="PANTHER" id="PTHR11808">
    <property type="entry name" value="TRANS-SULFURATION ENZYME FAMILY MEMBER"/>
    <property type="match status" value="1"/>
</dbReference>
<reference evidence="9 10" key="1">
    <citation type="submission" date="2014-06" db="EMBL/GenBank/DDBJ databases">
        <authorList>
            <person name="Swart Estienne"/>
        </authorList>
    </citation>
    <scope>NUCLEOTIDE SEQUENCE [LARGE SCALE GENOMIC DNA]</scope>
    <source>
        <strain evidence="9 10">130c</strain>
    </source>
</reference>
<dbReference type="GO" id="GO:0019346">
    <property type="term" value="P:transsulfuration"/>
    <property type="evidence" value="ECO:0007669"/>
    <property type="project" value="InterPro"/>
</dbReference>
<dbReference type="InParanoid" id="A0A078ATA0"/>
<dbReference type="GO" id="GO:0016846">
    <property type="term" value="F:carbon-sulfur lyase activity"/>
    <property type="evidence" value="ECO:0007669"/>
    <property type="project" value="TreeGrafter"/>
</dbReference>
<protein>
    <recommendedName>
        <fullName evidence="4">cystathionine gamma-lyase</fullName>
        <ecNumber evidence="4">4.4.1.1</ecNumber>
    </recommendedName>
    <alternativeName>
        <fullName evidence="7">Gamma-cystathionase</fullName>
    </alternativeName>
</protein>
<dbReference type="AlphaFoldDB" id="A0A078ATA0"/>
<dbReference type="EC" id="4.4.1.1" evidence="4"/>
<dbReference type="EMBL" id="CCKQ01013724">
    <property type="protein sequence ID" value="CDW85424.1"/>
    <property type="molecule type" value="Genomic_DNA"/>
</dbReference>
<keyword evidence="6" id="KW-0028">Amino-acid biosynthesis</keyword>
<dbReference type="PROSITE" id="PS00868">
    <property type="entry name" value="CYS_MET_METAB_PP"/>
    <property type="match status" value="1"/>
</dbReference>
<name>A0A078ATA0_STYLE</name>
<gene>
    <name evidence="9" type="primary">Contig701.g776</name>
    <name evidence="9" type="ORF">STYLEM_14500</name>
</gene>
<sequence>MGQDQQRDQLEEKLEQKLAKLENAQYCLINNSGVSALQMMFQLLGHKARIVVQDDFYSGTRHMLNKVFNERLEQVAINPNNFKEKLVELLSHQFTLKLQAILQCKYLTLERSPRFKPLDLGCDIVIDSCTKYICGHSDCLAGSICTNNLEIYQRLKEIRDYSFNLYLMEQGLQTFKLRGSVIQQNALKLANYLEQHPKVEKVLHPLLVSHPNYSVMKGQTTGYMGTFSFYLKCLCEFVKNQKRFEFGTSLGGVKSSIDHFGGTMRYYYTIEQRIERGYTDNFYRVSTGIEDVEDLIKDLEQALEKLE</sequence>
<keyword evidence="6" id="KW-0198">Cysteine biosynthesis</keyword>